<organism evidence="1 2">
    <name type="scientific">Ureibacillus manganicus DSM 26584</name>
    <dbReference type="NCBI Taxonomy" id="1384049"/>
    <lineage>
        <taxon>Bacteria</taxon>
        <taxon>Bacillati</taxon>
        <taxon>Bacillota</taxon>
        <taxon>Bacilli</taxon>
        <taxon>Bacillales</taxon>
        <taxon>Caryophanaceae</taxon>
        <taxon>Ureibacillus</taxon>
    </lineage>
</organism>
<accession>A0A0A3I4D2</accession>
<evidence type="ECO:0008006" key="3">
    <source>
        <dbReference type="Google" id="ProtNLM"/>
    </source>
</evidence>
<protein>
    <recommendedName>
        <fullName evidence="3">DUF309 domain-containing protein</fullName>
    </recommendedName>
</protein>
<evidence type="ECO:0000313" key="1">
    <source>
        <dbReference type="EMBL" id="KGR79599.1"/>
    </source>
</evidence>
<dbReference type="Proteomes" id="UP000030416">
    <property type="component" value="Unassembled WGS sequence"/>
</dbReference>
<sequence>MHSQFHPLFIDYLAFFNGNQDYFECHEVLEDYWKKLAPGEKNHPLVGYIQLATGMYHWRRQNLNGALRILRKAYDNFQANKNSEFFEHIDFEDLIDHCLKSMDALMQDCPFVAFQLQVTNSELKSIVAKKIEDLPNHSYHFLLNKHMLRDRSDILNEREIKRNLKNRK</sequence>
<dbReference type="RefSeq" id="WP_036183885.1">
    <property type="nucleotide sequence ID" value="NZ_AVDA01000005.1"/>
</dbReference>
<dbReference type="InterPro" id="IPR005500">
    <property type="entry name" value="DUF309"/>
</dbReference>
<dbReference type="eggNOG" id="COG1547">
    <property type="taxonomic scope" value="Bacteria"/>
</dbReference>
<dbReference type="EMBL" id="JPVN01000005">
    <property type="protein sequence ID" value="KGR79599.1"/>
    <property type="molecule type" value="Genomic_DNA"/>
</dbReference>
<dbReference type="Pfam" id="PF03745">
    <property type="entry name" value="DUF309"/>
    <property type="match status" value="1"/>
</dbReference>
<dbReference type="PANTHER" id="PTHR34796:SF1">
    <property type="entry name" value="EXPRESSED PROTEIN"/>
    <property type="match status" value="1"/>
</dbReference>
<keyword evidence="2" id="KW-1185">Reference proteome</keyword>
<name>A0A0A3I4D2_9BACL</name>
<evidence type="ECO:0000313" key="2">
    <source>
        <dbReference type="Proteomes" id="UP000030416"/>
    </source>
</evidence>
<comment type="caution">
    <text evidence="1">The sequence shown here is derived from an EMBL/GenBank/DDBJ whole genome shotgun (WGS) entry which is preliminary data.</text>
</comment>
<dbReference type="OrthoDB" id="165483at2"/>
<proteinExistence type="predicted"/>
<dbReference type="SUPFAM" id="SSF140663">
    <property type="entry name" value="TTHA0068-like"/>
    <property type="match status" value="1"/>
</dbReference>
<dbReference type="AlphaFoldDB" id="A0A0A3I4D2"/>
<dbReference type="PANTHER" id="PTHR34796">
    <property type="entry name" value="EXPRESSED PROTEIN"/>
    <property type="match status" value="1"/>
</dbReference>
<dbReference type="Gene3D" id="1.10.3450.10">
    <property type="entry name" value="TTHA0068-like"/>
    <property type="match status" value="1"/>
</dbReference>
<gene>
    <name evidence="1" type="ORF">CD29_05730</name>
</gene>
<dbReference type="STRING" id="1384049.CD29_05730"/>
<reference evidence="1 2" key="1">
    <citation type="submission" date="2014-02" db="EMBL/GenBank/DDBJ databases">
        <title>Draft genome sequence of Lysinibacillus manganicus DSM 26584T.</title>
        <authorList>
            <person name="Zhang F."/>
            <person name="Wang G."/>
            <person name="Zhang L."/>
        </authorList>
    </citation>
    <scope>NUCLEOTIDE SEQUENCE [LARGE SCALE GENOMIC DNA]</scope>
    <source>
        <strain evidence="1 2">DSM 26584</strain>
    </source>
</reference>
<dbReference type="InterPro" id="IPR023203">
    <property type="entry name" value="TTHA0068_sf"/>
</dbReference>